<evidence type="ECO:0000256" key="7">
    <source>
        <dbReference type="ARBA" id="ARBA00024033"/>
    </source>
</evidence>
<evidence type="ECO:0000313" key="9">
    <source>
        <dbReference type="EMBL" id="SFT36524.1"/>
    </source>
</evidence>
<evidence type="ECO:0000313" key="10">
    <source>
        <dbReference type="Proteomes" id="UP000199546"/>
    </source>
</evidence>
<evidence type="ECO:0000256" key="1">
    <source>
        <dbReference type="ARBA" id="ARBA00004651"/>
    </source>
</evidence>
<keyword evidence="2" id="KW-1003">Cell membrane</keyword>
<dbReference type="AlphaFoldDB" id="A0A1I6XFC8"/>
<keyword evidence="4 8" id="KW-0812">Transmembrane</keyword>
<accession>A0A1I6XFC8</accession>
<evidence type="ECO:0000256" key="2">
    <source>
        <dbReference type="ARBA" id="ARBA00022475"/>
    </source>
</evidence>
<gene>
    <name evidence="9" type="ORF">SAMN05660657_00451</name>
</gene>
<dbReference type="OrthoDB" id="5175994at2"/>
<keyword evidence="10" id="KW-1185">Reference proteome</keyword>
<evidence type="ECO:0000256" key="8">
    <source>
        <dbReference type="SAM" id="Phobius"/>
    </source>
</evidence>
<feature type="transmembrane region" description="Helical" evidence="8">
    <location>
        <begin position="381"/>
        <end position="399"/>
    </location>
</feature>
<dbReference type="Proteomes" id="UP000199546">
    <property type="component" value="Unassembled WGS sequence"/>
</dbReference>
<evidence type="ECO:0000256" key="5">
    <source>
        <dbReference type="ARBA" id="ARBA00022989"/>
    </source>
</evidence>
<feature type="transmembrane region" description="Helical" evidence="8">
    <location>
        <begin position="222"/>
        <end position="240"/>
    </location>
</feature>
<keyword evidence="3" id="KW-0808">Transferase</keyword>
<name>A0A1I6XFC8_9ACTN</name>
<feature type="transmembrane region" description="Helical" evidence="8">
    <location>
        <begin position="110"/>
        <end position="135"/>
    </location>
</feature>
<keyword evidence="5 8" id="KW-1133">Transmembrane helix</keyword>
<feature type="transmembrane region" description="Helical" evidence="8">
    <location>
        <begin position="281"/>
        <end position="299"/>
    </location>
</feature>
<sequence length="430" mass="44708">MQRTTRAASAGTSVPADAGVGCRAPLGDLPPAGRLTRVAWTHAVRVVLWPLAVGSLLHVAVRSSTGTASDLAILWRSGASLAAGGPLYDARLEFIYPPLAGWLLAPLGLLPFRGAVVVVVLVGLVAVVAATVLLLRLVGIRVTSPVLPGVLLVLAHSRPLVGLLDQGNVDTVLLLAEAGVIALLLARRDVAAGALLGAVCAVKPTLAPVVVALVVLGRGRALLAAATSGVVLTAVGVLTVPDRAVFFSDVLPLLAGGNRPELTPFNRSLHGAAVQLGLPPALDLALRVAAFGLACWVAWRRRSHPQAPLEVVPLLMLGTLLASSFSWANYSIYLLPLLVTAVRRDSLVRTWPAWAGVYLFATNDAWHVEDLTGLPDTLLRLLPLAGWLLLLGACAVVPHRSETAAPYRRSGISASGLGGVPPLPLDTPIR</sequence>
<feature type="transmembrane region" description="Helical" evidence="8">
    <location>
        <begin position="42"/>
        <end position="61"/>
    </location>
</feature>
<feature type="transmembrane region" description="Helical" evidence="8">
    <location>
        <begin position="311"/>
        <end position="330"/>
    </location>
</feature>
<proteinExistence type="inferred from homology"/>
<comment type="similarity">
    <text evidence="7">Belongs to the glycosyltransferase 87 family.</text>
</comment>
<dbReference type="InterPro" id="IPR018584">
    <property type="entry name" value="GT87"/>
</dbReference>
<evidence type="ECO:0000256" key="3">
    <source>
        <dbReference type="ARBA" id="ARBA00022679"/>
    </source>
</evidence>
<dbReference type="STRING" id="1296565.SAMN05660657_00451"/>
<dbReference type="GO" id="GO:0016758">
    <property type="term" value="F:hexosyltransferase activity"/>
    <property type="evidence" value="ECO:0007669"/>
    <property type="project" value="InterPro"/>
</dbReference>
<dbReference type="GO" id="GO:0005886">
    <property type="term" value="C:plasma membrane"/>
    <property type="evidence" value="ECO:0007669"/>
    <property type="project" value="UniProtKB-SubCell"/>
</dbReference>
<dbReference type="Pfam" id="PF09594">
    <property type="entry name" value="GT87"/>
    <property type="match status" value="1"/>
</dbReference>
<dbReference type="EMBL" id="FPBA01000001">
    <property type="protein sequence ID" value="SFT36524.1"/>
    <property type="molecule type" value="Genomic_DNA"/>
</dbReference>
<evidence type="ECO:0000256" key="6">
    <source>
        <dbReference type="ARBA" id="ARBA00023136"/>
    </source>
</evidence>
<organism evidence="9 10">
    <name type="scientific">Geodermatophilus amargosae</name>
    <dbReference type="NCBI Taxonomy" id="1296565"/>
    <lineage>
        <taxon>Bacteria</taxon>
        <taxon>Bacillati</taxon>
        <taxon>Actinomycetota</taxon>
        <taxon>Actinomycetes</taxon>
        <taxon>Geodermatophilales</taxon>
        <taxon>Geodermatophilaceae</taxon>
        <taxon>Geodermatophilus</taxon>
    </lineage>
</organism>
<protein>
    <recommendedName>
        <fullName evidence="11">Arabinofuranan 3-O-arabinosyltransferase</fullName>
    </recommendedName>
</protein>
<keyword evidence="6 8" id="KW-0472">Membrane</keyword>
<comment type="subcellular location">
    <subcellularLocation>
        <location evidence="1">Cell membrane</location>
        <topology evidence="1">Multi-pass membrane protein</topology>
    </subcellularLocation>
</comment>
<evidence type="ECO:0008006" key="11">
    <source>
        <dbReference type="Google" id="ProtNLM"/>
    </source>
</evidence>
<reference evidence="10" key="1">
    <citation type="submission" date="2016-10" db="EMBL/GenBank/DDBJ databases">
        <authorList>
            <person name="Varghese N."/>
            <person name="Submissions S."/>
        </authorList>
    </citation>
    <scope>NUCLEOTIDE SEQUENCE [LARGE SCALE GENOMIC DNA]</scope>
    <source>
        <strain evidence="10">DSM 46136</strain>
    </source>
</reference>
<feature type="transmembrane region" description="Helical" evidence="8">
    <location>
        <begin position="192"/>
        <end position="215"/>
    </location>
</feature>
<evidence type="ECO:0000256" key="4">
    <source>
        <dbReference type="ARBA" id="ARBA00022692"/>
    </source>
</evidence>